<evidence type="ECO:0000256" key="1">
    <source>
        <dbReference type="SAM" id="MobiDB-lite"/>
    </source>
</evidence>
<comment type="caution">
    <text evidence="4">The sequence shown here is derived from an EMBL/GenBank/DDBJ whole genome shotgun (WGS) entry which is preliminary data.</text>
</comment>
<evidence type="ECO:0000259" key="2">
    <source>
        <dbReference type="Pfam" id="PF14309"/>
    </source>
</evidence>
<sequence>MGGDKHGSKSGRYVGGLLHLFDWNAKSKKKLFSSKSDSPEHSKQGKNSKGNLPMTRIRLVDEEEYGAGLSIKGGSDYSCASSVTDEDGYGTKAPGVVARLMGLDSLPTSIPLEPYSTPFFDTLSLRDAPYNRRNIEYYHDHQMVHSSLLLDKVESLRGQALDTRHHKTPSRAIDKFQTEILPPKSAKMIPITQNKLLSPIKSPIFVPSQDAAHIMEAAAKIIEPGPQATPRTRLSSSGSSSVPFKVRELKEKLEGAQKLAKAAEPSQKPVESNAAKYLKGQPLNKSWNGSLDTTSFKFSPSRDDGSAAGVKNKGKSISLAIQAKVNVQKREGLAQSSRSLGGADEQDNHKSIQSFRSQPNGPRITNRKSSAQSSSSVLRQNNQKQNSAIYGDKPASKTSVTMSAGKKVVSEDISQGRQKSSVRDAGPSRTSSRKSSLQAREGDKEAPHSGVKNAPRKKRSIDNMQASKHEKPSHSKMSDKQFSWIEESRRKGTDVVSFTFTAPITRTLSGSELSKHSTEKSSNLCGDDRNKRLLSADVSRLSSPGLNGIRGGDALSILLEQKLKELTSNFETSSDYSFIKNCTDTESSQQTVTPCSSERGSLEEKAQQVYSSLSSTKLEEHRKYDFQGVGTMGKFGSSKDKRKQWNDCHLPSPVSILEPSILTESCYSESIASSSTEESKQCSSSVQAQEVFGLKNQTTQTEPDTLDSVSSTPSQTGIAKDSLKSSAWELGYVKDILSNVELMFKDYATGRTREIVNPHLFDQMERRREGLGARKNEFRLERKMLFDCVSECLDLRCQRFVVGGFETWAKGTATVKRKDRLAEEVYKEIQGWRSLGNNMVDELVDKDMSSKYGRWLDFEVDEFMLGVEVEGQILDSLVMEIVADILP</sequence>
<gene>
    <name evidence="4" type="ORF">Cgig2_029194</name>
</gene>
<dbReference type="Pfam" id="PF14383">
    <property type="entry name" value="VARLMGL"/>
    <property type="match status" value="1"/>
</dbReference>
<protein>
    <recommendedName>
        <fullName evidence="6">DUF4378 domain-containing protein</fullName>
    </recommendedName>
</protein>
<evidence type="ECO:0000313" key="4">
    <source>
        <dbReference type="EMBL" id="KAJ8445000.1"/>
    </source>
</evidence>
<evidence type="ECO:0000313" key="5">
    <source>
        <dbReference type="Proteomes" id="UP001153076"/>
    </source>
</evidence>
<dbReference type="PANTHER" id="PTHR21726:SF29">
    <property type="entry name" value="EXPRESSED PROTEIN"/>
    <property type="match status" value="1"/>
</dbReference>
<feature type="domain" description="DUF3741" evidence="3">
    <location>
        <begin position="81"/>
        <end position="109"/>
    </location>
</feature>
<feature type="region of interest" description="Disordered" evidence="1">
    <location>
        <begin position="224"/>
        <end position="243"/>
    </location>
</feature>
<dbReference type="PANTHER" id="PTHR21726">
    <property type="entry name" value="PHOSPHATIDYLINOSITOL N-ACETYLGLUCOSAMINYLTRANSFERASE SUBUNIT P DOWN SYNDROME CRITICAL REGION PROTEIN 5 -RELATED"/>
    <property type="match status" value="1"/>
</dbReference>
<dbReference type="Pfam" id="PF14309">
    <property type="entry name" value="DUF4378"/>
    <property type="match status" value="1"/>
</dbReference>
<reference evidence="4" key="1">
    <citation type="submission" date="2022-04" db="EMBL/GenBank/DDBJ databases">
        <title>Carnegiea gigantea Genome sequencing and assembly v2.</title>
        <authorList>
            <person name="Copetti D."/>
            <person name="Sanderson M.J."/>
            <person name="Burquez A."/>
            <person name="Wojciechowski M.F."/>
        </authorList>
    </citation>
    <scope>NUCLEOTIDE SEQUENCE</scope>
    <source>
        <strain evidence="4">SGP5-SGP5p</strain>
        <tissue evidence="4">Aerial part</tissue>
    </source>
</reference>
<keyword evidence="5" id="KW-1185">Reference proteome</keyword>
<feature type="compositionally biased region" description="Polar residues" evidence="1">
    <location>
        <begin position="377"/>
        <end position="388"/>
    </location>
</feature>
<evidence type="ECO:0000259" key="3">
    <source>
        <dbReference type="Pfam" id="PF14383"/>
    </source>
</evidence>
<feature type="compositionally biased region" description="Polar residues" evidence="1">
    <location>
        <begin position="695"/>
        <end position="717"/>
    </location>
</feature>
<feature type="region of interest" description="Disordered" evidence="1">
    <location>
        <begin position="330"/>
        <end position="481"/>
    </location>
</feature>
<proteinExistence type="predicted"/>
<dbReference type="Proteomes" id="UP001153076">
    <property type="component" value="Unassembled WGS sequence"/>
</dbReference>
<dbReference type="EMBL" id="JAKOGI010000082">
    <property type="protein sequence ID" value="KAJ8445000.1"/>
    <property type="molecule type" value="Genomic_DNA"/>
</dbReference>
<feature type="region of interest" description="Disordered" evidence="1">
    <location>
        <begin position="32"/>
        <end position="55"/>
    </location>
</feature>
<dbReference type="AlphaFoldDB" id="A0A9Q1KL91"/>
<dbReference type="InterPro" id="IPR025486">
    <property type="entry name" value="DUF4378"/>
</dbReference>
<feature type="region of interest" description="Disordered" evidence="1">
    <location>
        <begin position="695"/>
        <end position="718"/>
    </location>
</feature>
<dbReference type="OrthoDB" id="765769at2759"/>
<feature type="compositionally biased region" description="Polar residues" evidence="1">
    <location>
        <begin position="428"/>
        <end position="438"/>
    </location>
</feature>
<evidence type="ECO:0008006" key="6">
    <source>
        <dbReference type="Google" id="ProtNLM"/>
    </source>
</evidence>
<accession>A0A9Q1KL91</accession>
<feature type="domain" description="DUF4378" evidence="2">
    <location>
        <begin position="730"/>
        <end position="880"/>
    </location>
</feature>
<feature type="compositionally biased region" description="Basic and acidic residues" evidence="1">
    <location>
        <begin position="467"/>
        <end position="479"/>
    </location>
</feature>
<feature type="compositionally biased region" description="Polar residues" evidence="1">
    <location>
        <begin position="351"/>
        <end position="360"/>
    </location>
</feature>
<dbReference type="InterPro" id="IPR032795">
    <property type="entry name" value="DUF3741-assoc"/>
</dbReference>
<name>A0A9Q1KL91_9CARY</name>
<organism evidence="4 5">
    <name type="scientific">Carnegiea gigantea</name>
    <dbReference type="NCBI Taxonomy" id="171969"/>
    <lineage>
        <taxon>Eukaryota</taxon>
        <taxon>Viridiplantae</taxon>
        <taxon>Streptophyta</taxon>
        <taxon>Embryophyta</taxon>
        <taxon>Tracheophyta</taxon>
        <taxon>Spermatophyta</taxon>
        <taxon>Magnoliopsida</taxon>
        <taxon>eudicotyledons</taxon>
        <taxon>Gunneridae</taxon>
        <taxon>Pentapetalae</taxon>
        <taxon>Caryophyllales</taxon>
        <taxon>Cactineae</taxon>
        <taxon>Cactaceae</taxon>
        <taxon>Cactoideae</taxon>
        <taxon>Echinocereeae</taxon>
        <taxon>Carnegiea</taxon>
    </lineage>
</organism>